<dbReference type="EMBL" id="PGGS01000603">
    <property type="protein sequence ID" value="PNH02750.1"/>
    <property type="molecule type" value="Genomic_DNA"/>
</dbReference>
<evidence type="ECO:0000313" key="3">
    <source>
        <dbReference type="Proteomes" id="UP000236333"/>
    </source>
</evidence>
<keyword evidence="3" id="KW-1185">Reference proteome</keyword>
<sequence>MYPRPAHHPQAGRAVTICTGLRRDQKSFTLHTEAASRNSLAELSTPSPRTTTARPYASRTYATWWCRRCAKLQPNAFAPNALLLLPSLDPIRAPLSHNKASASTSPAPSNDKHS</sequence>
<protein>
    <submittedName>
        <fullName evidence="2">Uncharacterized protein</fullName>
    </submittedName>
</protein>
<gene>
    <name evidence="2" type="ORF">TSOC_011240</name>
</gene>
<feature type="compositionally biased region" description="Polar residues" evidence="1">
    <location>
        <begin position="98"/>
        <end position="108"/>
    </location>
</feature>
<organism evidence="2 3">
    <name type="scientific">Tetrabaena socialis</name>
    <dbReference type="NCBI Taxonomy" id="47790"/>
    <lineage>
        <taxon>Eukaryota</taxon>
        <taxon>Viridiplantae</taxon>
        <taxon>Chlorophyta</taxon>
        <taxon>core chlorophytes</taxon>
        <taxon>Chlorophyceae</taxon>
        <taxon>CS clade</taxon>
        <taxon>Chlamydomonadales</taxon>
        <taxon>Tetrabaenaceae</taxon>
        <taxon>Tetrabaena</taxon>
    </lineage>
</organism>
<proteinExistence type="predicted"/>
<evidence type="ECO:0000256" key="1">
    <source>
        <dbReference type="SAM" id="MobiDB-lite"/>
    </source>
</evidence>
<dbReference type="AlphaFoldDB" id="A0A2J7ZR81"/>
<comment type="caution">
    <text evidence="2">The sequence shown here is derived from an EMBL/GenBank/DDBJ whole genome shotgun (WGS) entry which is preliminary data.</text>
</comment>
<name>A0A2J7ZR81_9CHLO</name>
<evidence type="ECO:0000313" key="2">
    <source>
        <dbReference type="EMBL" id="PNH02750.1"/>
    </source>
</evidence>
<reference evidence="2 3" key="1">
    <citation type="journal article" date="2017" name="Mol. Biol. Evol.">
        <title>The 4-celled Tetrabaena socialis nuclear genome reveals the essential components for genetic control of cell number at the origin of multicellularity in the volvocine lineage.</title>
        <authorList>
            <person name="Featherston J."/>
            <person name="Arakaki Y."/>
            <person name="Hanschen E.R."/>
            <person name="Ferris P.J."/>
            <person name="Michod R.E."/>
            <person name="Olson B.J.S.C."/>
            <person name="Nozaki H."/>
            <person name="Durand P.M."/>
        </authorList>
    </citation>
    <scope>NUCLEOTIDE SEQUENCE [LARGE SCALE GENOMIC DNA]</scope>
    <source>
        <strain evidence="2 3">NIES-571</strain>
    </source>
</reference>
<dbReference type="Proteomes" id="UP000236333">
    <property type="component" value="Unassembled WGS sequence"/>
</dbReference>
<feature type="region of interest" description="Disordered" evidence="1">
    <location>
        <begin position="94"/>
        <end position="114"/>
    </location>
</feature>
<accession>A0A2J7ZR81</accession>